<dbReference type="PROSITE" id="PS00894">
    <property type="entry name" value="HTH_DEOR_1"/>
    <property type="match status" value="1"/>
</dbReference>
<evidence type="ECO:0000256" key="3">
    <source>
        <dbReference type="ARBA" id="ARBA00023125"/>
    </source>
</evidence>
<dbReference type="Gene3D" id="3.40.50.1360">
    <property type="match status" value="1"/>
</dbReference>
<accession>A0A917ADV3</accession>
<dbReference type="InterPro" id="IPR014036">
    <property type="entry name" value="DeoR-like_C"/>
</dbReference>
<keyword evidence="3" id="KW-0238">DNA-binding</keyword>
<comment type="caution">
    <text evidence="6">The sequence shown here is derived from an EMBL/GenBank/DDBJ whole genome shotgun (WGS) entry which is preliminary data.</text>
</comment>
<feature type="domain" description="HTH deoR-type" evidence="5">
    <location>
        <begin position="3"/>
        <end position="58"/>
    </location>
</feature>
<dbReference type="InterPro" id="IPR037171">
    <property type="entry name" value="NagB/RpiA_transferase-like"/>
</dbReference>
<name>A0A917ADV3_9RHOB</name>
<dbReference type="AlphaFoldDB" id="A0A917ADV3"/>
<dbReference type="RefSeq" id="WP_095596127.1">
    <property type="nucleotide sequence ID" value="NZ_BMKN01000001.1"/>
</dbReference>
<dbReference type="InterPro" id="IPR036388">
    <property type="entry name" value="WH-like_DNA-bd_sf"/>
</dbReference>
<dbReference type="Pfam" id="PF08220">
    <property type="entry name" value="HTH_DeoR"/>
    <property type="match status" value="1"/>
</dbReference>
<dbReference type="Gene3D" id="1.10.10.10">
    <property type="entry name" value="Winged helix-like DNA-binding domain superfamily/Winged helix DNA-binding domain"/>
    <property type="match status" value="1"/>
</dbReference>
<dbReference type="EMBL" id="BMKN01000001">
    <property type="protein sequence ID" value="GGE44534.1"/>
    <property type="molecule type" value="Genomic_DNA"/>
</dbReference>
<evidence type="ECO:0000313" key="7">
    <source>
        <dbReference type="Proteomes" id="UP000606730"/>
    </source>
</evidence>
<protein>
    <submittedName>
        <fullName evidence="6">DeoR family transcriptional regulator</fullName>
    </submittedName>
</protein>
<proteinExistence type="predicted"/>
<dbReference type="InterPro" id="IPR050313">
    <property type="entry name" value="Carb_Metab_HTH_regulators"/>
</dbReference>
<reference evidence="6" key="2">
    <citation type="submission" date="2020-09" db="EMBL/GenBank/DDBJ databases">
        <authorList>
            <person name="Sun Q."/>
            <person name="Zhou Y."/>
        </authorList>
    </citation>
    <scope>NUCLEOTIDE SEQUENCE</scope>
    <source>
        <strain evidence="6">CGMCC 1.16012</strain>
    </source>
</reference>
<sequence length="252" mass="27420">MKSEQRLENIIKLLTKSGRASVEELSADLGVTPQTIRRDLGTLAEDNRVVRFHGGASLLAGIEYTGYEARQNIAEAQKTRIGDACAKLIPDNVAVMINSGTTTSAVARALVHHKGLRVVTDSVKISDEIKDFPGVDLMVPGGRVRPSDGSIVGHQAVEFISQFRPDFAIFGVAAISHDGALLDYDIAEVSVVRAMMKYARNTILCADSSKFQKMAPIRVADLDDINVLVTDTRCSEVLRQLCQNKKVRVVEA</sequence>
<keyword evidence="2" id="KW-0805">Transcription regulation</keyword>
<dbReference type="Pfam" id="PF00455">
    <property type="entry name" value="DeoRC"/>
    <property type="match status" value="1"/>
</dbReference>
<dbReference type="Proteomes" id="UP000606730">
    <property type="component" value="Unassembled WGS sequence"/>
</dbReference>
<dbReference type="GO" id="GO:0003677">
    <property type="term" value="F:DNA binding"/>
    <property type="evidence" value="ECO:0007669"/>
    <property type="project" value="UniProtKB-KW"/>
</dbReference>
<dbReference type="PRINTS" id="PR00037">
    <property type="entry name" value="HTHLACR"/>
</dbReference>
<evidence type="ECO:0000256" key="4">
    <source>
        <dbReference type="ARBA" id="ARBA00023163"/>
    </source>
</evidence>
<organism evidence="6 7">
    <name type="scientific">Actibacterium pelagium</name>
    <dbReference type="NCBI Taxonomy" id="2029103"/>
    <lineage>
        <taxon>Bacteria</taxon>
        <taxon>Pseudomonadati</taxon>
        <taxon>Pseudomonadota</taxon>
        <taxon>Alphaproteobacteria</taxon>
        <taxon>Rhodobacterales</taxon>
        <taxon>Roseobacteraceae</taxon>
        <taxon>Actibacterium</taxon>
    </lineage>
</organism>
<dbReference type="PROSITE" id="PS51000">
    <property type="entry name" value="HTH_DEOR_2"/>
    <property type="match status" value="1"/>
</dbReference>
<keyword evidence="4" id="KW-0804">Transcription</keyword>
<dbReference type="SUPFAM" id="SSF100950">
    <property type="entry name" value="NagB/RpiA/CoA transferase-like"/>
    <property type="match status" value="1"/>
</dbReference>
<evidence type="ECO:0000259" key="5">
    <source>
        <dbReference type="PROSITE" id="PS51000"/>
    </source>
</evidence>
<keyword evidence="7" id="KW-1185">Reference proteome</keyword>
<evidence type="ECO:0000313" key="6">
    <source>
        <dbReference type="EMBL" id="GGE44534.1"/>
    </source>
</evidence>
<dbReference type="OrthoDB" id="9814815at2"/>
<dbReference type="InterPro" id="IPR001034">
    <property type="entry name" value="DeoR_HTH"/>
</dbReference>
<reference evidence="6" key="1">
    <citation type="journal article" date="2014" name="Int. J. Syst. Evol. Microbiol.">
        <title>Complete genome sequence of Corynebacterium casei LMG S-19264T (=DSM 44701T), isolated from a smear-ripened cheese.</title>
        <authorList>
            <consortium name="US DOE Joint Genome Institute (JGI-PGF)"/>
            <person name="Walter F."/>
            <person name="Albersmeier A."/>
            <person name="Kalinowski J."/>
            <person name="Ruckert C."/>
        </authorList>
    </citation>
    <scope>NUCLEOTIDE SEQUENCE</scope>
    <source>
        <strain evidence="6">CGMCC 1.16012</strain>
    </source>
</reference>
<gene>
    <name evidence="6" type="primary">glpR</name>
    <name evidence="6" type="ORF">GCM10011517_10220</name>
</gene>
<dbReference type="SUPFAM" id="SSF46785">
    <property type="entry name" value="Winged helix' DNA-binding domain"/>
    <property type="match status" value="1"/>
</dbReference>
<evidence type="ECO:0000256" key="1">
    <source>
        <dbReference type="ARBA" id="ARBA00022491"/>
    </source>
</evidence>
<keyword evidence="1" id="KW-0678">Repressor</keyword>
<dbReference type="SMART" id="SM01134">
    <property type="entry name" value="DeoRC"/>
    <property type="match status" value="1"/>
</dbReference>
<dbReference type="SMART" id="SM00420">
    <property type="entry name" value="HTH_DEOR"/>
    <property type="match status" value="1"/>
</dbReference>
<dbReference type="PANTHER" id="PTHR30363">
    <property type="entry name" value="HTH-TYPE TRANSCRIPTIONAL REGULATOR SRLR-RELATED"/>
    <property type="match status" value="1"/>
</dbReference>
<dbReference type="InterPro" id="IPR018356">
    <property type="entry name" value="Tscrpt_reg_HTH_DeoR_CS"/>
</dbReference>
<dbReference type="GO" id="GO:0003700">
    <property type="term" value="F:DNA-binding transcription factor activity"/>
    <property type="evidence" value="ECO:0007669"/>
    <property type="project" value="InterPro"/>
</dbReference>
<dbReference type="InterPro" id="IPR036390">
    <property type="entry name" value="WH_DNA-bd_sf"/>
</dbReference>
<dbReference type="PANTHER" id="PTHR30363:SF4">
    <property type="entry name" value="GLYCEROL-3-PHOSPHATE REGULON REPRESSOR"/>
    <property type="match status" value="1"/>
</dbReference>
<evidence type="ECO:0000256" key="2">
    <source>
        <dbReference type="ARBA" id="ARBA00023015"/>
    </source>
</evidence>